<dbReference type="EMBL" id="PVNK01000138">
    <property type="protein sequence ID" value="PRQ00037.1"/>
    <property type="molecule type" value="Genomic_DNA"/>
</dbReference>
<name>A0A2S9Y4K8_9BACT</name>
<proteinExistence type="predicted"/>
<dbReference type="SUPFAM" id="SSF48484">
    <property type="entry name" value="Lipoxigenase"/>
    <property type="match status" value="1"/>
</dbReference>
<dbReference type="Gene3D" id="1.20.245.10">
    <property type="entry name" value="Lipoxygenase-1, Domain 5"/>
    <property type="match status" value="1"/>
</dbReference>
<protein>
    <recommendedName>
        <fullName evidence="3">Lipoxygenase domain-containing protein</fullName>
    </recommendedName>
</protein>
<evidence type="ECO:0000313" key="1">
    <source>
        <dbReference type="EMBL" id="PRQ00037.1"/>
    </source>
</evidence>
<comment type="caution">
    <text evidence="1">The sequence shown here is derived from an EMBL/GenBank/DDBJ whole genome shotgun (WGS) entry which is preliminary data.</text>
</comment>
<dbReference type="Proteomes" id="UP000237968">
    <property type="component" value="Unassembled WGS sequence"/>
</dbReference>
<keyword evidence="2" id="KW-1185">Reference proteome</keyword>
<reference evidence="1 2" key="1">
    <citation type="submission" date="2018-03" db="EMBL/GenBank/DDBJ databases">
        <title>Draft Genome Sequences of the Obligatory Marine Myxobacteria Enhygromyxa salina SWB005.</title>
        <authorList>
            <person name="Poehlein A."/>
            <person name="Moghaddam J.A."/>
            <person name="Harms H."/>
            <person name="Alanjari M."/>
            <person name="Koenig G.M."/>
            <person name="Daniel R."/>
            <person name="Schaeberle T.F."/>
        </authorList>
    </citation>
    <scope>NUCLEOTIDE SEQUENCE [LARGE SCALE GENOMIC DNA]</scope>
    <source>
        <strain evidence="1 2">SWB005</strain>
    </source>
</reference>
<gene>
    <name evidence="1" type="ORF">ENSA5_28510</name>
</gene>
<accession>A0A2S9Y4K8</accession>
<dbReference type="AlphaFoldDB" id="A0A2S9Y4K8"/>
<organism evidence="1 2">
    <name type="scientific">Enhygromyxa salina</name>
    <dbReference type="NCBI Taxonomy" id="215803"/>
    <lineage>
        <taxon>Bacteria</taxon>
        <taxon>Pseudomonadati</taxon>
        <taxon>Myxococcota</taxon>
        <taxon>Polyangia</taxon>
        <taxon>Nannocystales</taxon>
        <taxon>Nannocystaceae</taxon>
        <taxon>Enhygromyxa</taxon>
    </lineage>
</organism>
<dbReference type="InterPro" id="IPR036226">
    <property type="entry name" value="LipOase_C_sf"/>
</dbReference>
<evidence type="ECO:0000313" key="2">
    <source>
        <dbReference type="Proteomes" id="UP000237968"/>
    </source>
</evidence>
<sequence>MPFTLPRSWTQALARRQRALVYELQRAVGLAVGLAKVGPAQREPVSHELLVRLGVLERLPSRWPDSPRLDALPWGAVTSRPPSPVLPLSLDGPWPQSPIVDPGFSPPVLQVPPDERQLHRRYNVLRYLGQVTALTPIAAAQALQGPRAVAVDDERFRELLNATSFSQFIVALDGDDREVFADELAEYPATPPSAWAKIDASVVDPGFALPGVHVAPTRTLLRWDGQRFCPLAIHFEDRPRATFSPTDGAAWELARYFVLQGLQHLLVLVFHPRLHFPGDTISAITQTVLPQGHRLARLLAPHLRFGLGLDEAVIHHRRSVLHNSQRELYTPFPLTTEGTHRGVVQGMRGVPAKAAFPAYRFDAELLDARTPYGRFRRDWRALTRAFVAEVLDDLPADDEDVCRWADAIAPWVPGFPDGEAIRRGGALVDTVTTHLTRTSVFHTADHHSYAGIPINELPWRLRVPPPNVLRPAHVELDALCSVEDYFRHRLCHAMFFAPVVLEPLSRVRYGFHRPRLRAARREFVANMDELDSRWAGSTFPASAEISAGIQY</sequence>
<evidence type="ECO:0008006" key="3">
    <source>
        <dbReference type="Google" id="ProtNLM"/>
    </source>
</evidence>